<dbReference type="RefSeq" id="WP_073075907.1">
    <property type="nucleotide sequence ID" value="NZ_FQXV01000001.1"/>
</dbReference>
<keyword evidence="3" id="KW-0808">Transferase</keyword>
<dbReference type="GO" id="GO:0004799">
    <property type="term" value="F:thymidylate synthase activity"/>
    <property type="evidence" value="ECO:0007669"/>
    <property type="project" value="InterPro"/>
</dbReference>
<dbReference type="STRING" id="1123282.SAMN02745823_00344"/>
<name>A0A1M5U4G0_9FIRM</name>
<evidence type="ECO:0000256" key="3">
    <source>
        <dbReference type="ARBA" id="ARBA00022679"/>
    </source>
</evidence>
<dbReference type="PANTHER" id="PTHR11548:SF1">
    <property type="entry name" value="THYMIDYLATE SYNTHASE 1"/>
    <property type="match status" value="1"/>
</dbReference>
<dbReference type="InterPro" id="IPR023451">
    <property type="entry name" value="Thymidate_synth/dCMP_Mease_dom"/>
</dbReference>
<evidence type="ECO:0000313" key="6">
    <source>
        <dbReference type="Proteomes" id="UP000183995"/>
    </source>
</evidence>
<evidence type="ECO:0000259" key="4">
    <source>
        <dbReference type="Pfam" id="PF00303"/>
    </source>
</evidence>
<keyword evidence="2" id="KW-0489">Methyltransferase</keyword>
<dbReference type="InterPro" id="IPR036926">
    <property type="entry name" value="Thymidate_synth/dCMP_Mease_sf"/>
</dbReference>
<dbReference type="SUPFAM" id="SSF55831">
    <property type="entry name" value="Thymidylate synthase/dCMP hydroxymethylase"/>
    <property type="match status" value="1"/>
</dbReference>
<feature type="domain" description="Thymidylate synthase/dCMP hydroxymethylase" evidence="4">
    <location>
        <begin position="91"/>
        <end position="209"/>
    </location>
</feature>
<keyword evidence="6" id="KW-1185">Reference proteome</keyword>
<dbReference type="InterPro" id="IPR014620">
    <property type="entry name" value="Thymidylate_synthase_arc"/>
</dbReference>
<protein>
    <submittedName>
        <fullName evidence="5">Thymidylate synthase</fullName>
    </submittedName>
</protein>
<keyword evidence="1" id="KW-0963">Cytoplasm</keyword>
<dbReference type="Proteomes" id="UP000183995">
    <property type="component" value="Unassembled WGS sequence"/>
</dbReference>
<dbReference type="GO" id="GO:0006235">
    <property type="term" value="P:dTTP biosynthetic process"/>
    <property type="evidence" value="ECO:0007669"/>
    <property type="project" value="InterPro"/>
</dbReference>
<reference evidence="5 6" key="1">
    <citation type="submission" date="2016-11" db="EMBL/GenBank/DDBJ databases">
        <authorList>
            <person name="Jaros S."/>
            <person name="Januszkiewicz K."/>
            <person name="Wedrychowicz H."/>
        </authorList>
    </citation>
    <scope>NUCLEOTIDE SEQUENCE [LARGE SCALE GENOMIC DNA]</scope>
    <source>
        <strain evidence="5 6">DSM 10068</strain>
    </source>
</reference>
<dbReference type="GO" id="GO:0006231">
    <property type="term" value="P:dTMP biosynthetic process"/>
    <property type="evidence" value="ECO:0007669"/>
    <property type="project" value="TreeGrafter"/>
</dbReference>
<dbReference type="OrthoDB" id="1777226at2"/>
<dbReference type="Gene3D" id="3.30.572.10">
    <property type="entry name" value="Thymidylate synthase/dCMP hydroxymethylase domain"/>
    <property type="match status" value="1"/>
</dbReference>
<organism evidence="5 6">
    <name type="scientific">Sporobacter termitidis DSM 10068</name>
    <dbReference type="NCBI Taxonomy" id="1123282"/>
    <lineage>
        <taxon>Bacteria</taxon>
        <taxon>Bacillati</taxon>
        <taxon>Bacillota</taxon>
        <taxon>Clostridia</taxon>
        <taxon>Eubacteriales</taxon>
        <taxon>Oscillospiraceae</taxon>
        <taxon>Sporobacter</taxon>
    </lineage>
</organism>
<sequence>MFEHFVTGETLPEAYHKALTALHRENDRLPCPDYNTNQKEASMTFVVTSPLKEPMISKLFIGDPRALEQYRQEMLDGILDFEVARGNWEYTYHQRMADQIPWVIDELRRNPDSRRAVVSIRSEEDMHTGSPACLQNIHYLIRDGKLHSKVLFRSNDATKASFMNAFALIMLQKRIADALGIAVGTYTHRANSFHVYERDYNMFDGYIRRIESGGDVTFNYIGDWDELMDEAKPAIAEMVRQLKDRE</sequence>
<dbReference type="PANTHER" id="PTHR11548">
    <property type="entry name" value="THYMIDYLATE SYNTHASE 1"/>
    <property type="match status" value="1"/>
</dbReference>
<dbReference type="AlphaFoldDB" id="A0A1M5U4G0"/>
<dbReference type="InterPro" id="IPR045097">
    <property type="entry name" value="Thymidate_synth/dCMP_Mease"/>
</dbReference>
<gene>
    <name evidence="5" type="ORF">SAMN02745823_00344</name>
</gene>
<proteinExistence type="predicted"/>
<dbReference type="GO" id="GO:0005829">
    <property type="term" value="C:cytosol"/>
    <property type="evidence" value="ECO:0007669"/>
    <property type="project" value="TreeGrafter"/>
</dbReference>
<evidence type="ECO:0000256" key="2">
    <source>
        <dbReference type="ARBA" id="ARBA00022603"/>
    </source>
</evidence>
<dbReference type="GO" id="GO:0032259">
    <property type="term" value="P:methylation"/>
    <property type="evidence" value="ECO:0007669"/>
    <property type="project" value="UniProtKB-KW"/>
</dbReference>
<evidence type="ECO:0000256" key="1">
    <source>
        <dbReference type="ARBA" id="ARBA00022490"/>
    </source>
</evidence>
<accession>A0A1M5U4G0</accession>
<dbReference type="PIRSF" id="PIRSF036752">
    <property type="entry name" value="TSase_MJ051"/>
    <property type="match status" value="1"/>
</dbReference>
<evidence type="ECO:0000313" key="5">
    <source>
        <dbReference type="EMBL" id="SHH57573.1"/>
    </source>
</evidence>
<dbReference type="Pfam" id="PF00303">
    <property type="entry name" value="Thymidylat_synt"/>
    <property type="match status" value="1"/>
</dbReference>
<dbReference type="EMBL" id="FQXV01000001">
    <property type="protein sequence ID" value="SHH57573.1"/>
    <property type="molecule type" value="Genomic_DNA"/>
</dbReference>